<evidence type="ECO:0000256" key="4">
    <source>
        <dbReference type="PIRSR" id="PIRSR602401-1"/>
    </source>
</evidence>
<accession>A0A368RSY7</accession>
<evidence type="ECO:0008006" key="8">
    <source>
        <dbReference type="Google" id="ProtNLM"/>
    </source>
</evidence>
<keyword evidence="5" id="KW-0503">Monooxygenase</keyword>
<evidence type="ECO:0000256" key="6">
    <source>
        <dbReference type="SAM" id="Phobius"/>
    </source>
</evidence>
<dbReference type="InterPro" id="IPR002401">
    <property type="entry name" value="Cyt_P450_E_grp-I"/>
</dbReference>
<keyword evidence="3 4" id="KW-0408">Iron</keyword>
<evidence type="ECO:0000256" key="1">
    <source>
        <dbReference type="ARBA" id="ARBA00010617"/>
    </source>
</evidence>
<keyword evidence="5" id="KW-0560">Oxidoreductase</keyword>
<dbReference type="FunFam" id="1.10.630.10:FF:000064">
    <property type="entry name" value="Cytochrome P450 monooxygenase"/>
    <property type="match status" value="1"/>
</dbReference>
<dbReference type="InterPro" id="IPR036396">
    <property type="entry name" value="Cyt_P450_sf"/>
</dbReference>
<dbReference type="OrthoDB" id="2789670at2759"/>
<dbReference type="PRINTS" id="PR00385">
    <property type="entry name" value="P450"/>
</dbReference>
<comment type="similarity">
    <text evidence="1 5">Belongs to the cytochrome P450 family.</text>
</comment>
<dbReference type="SUPFAM" id="SSF48264">
    <property type="entry name" value="Cytochrome P450"/>
    <property type="match status" value="1"/>
</dbReference>
<dbReference type="GO" id="GO:0016705">
    <property type="term" value="F:oxidoreductase activity, acting on paired donors, with incorporation or reduction of molecular oxygen"/>
    <property type="evidence" value="ECO:0007669"/>
    <property type="project" value="InterPro"/>
</dbReference>
<organism evidence="7">
    <name type="scientific">Setaria italica</name>
    <name type="common">Foxtail millet</name>
    <name type="synonym">Panicum italicum</name>
    <dbReference type="NCBI Taxonomy" id="4555"/>
    <lineage>
        <taxon>Eukaryota</taxon>
        <taxon>Viridiplantae</taxon>
        <taxon>Streptophyta</taxon>
        <taxon>Embryophyta</taxon>
        <taxon>Tracheophyta</taxon>
        <taxon>Spermatophyta</taxon>
        <taxon>Magnoliopsida</taxon>
        <taxon>Liliopsida</taxon>
        <taxon>Poales</taxon>
        <taxon>Poaceae</taxon>
        <taxon>PACMAD clade</taxon>
        <taxon>Panicoideae</taxon>
        <taxon>Panicodae</taxon>
        <taxon>Paniceae</taxon>
        <taxon>Cenchrinae</taxon>
        <taxon>Setaria</taxon>
    </lineage>
</organism>
<dbReference type="EMBL" id="CM003534">
    <property type="protein sequence ID" value="RCV33302.1"/>
    <property type="molecule type" value="Genomic_DNA"/>
</dbReference>
<dbReference type="GO" id="GO:0004497">
    <property type="term" value="F:monooxygenase activity"/>
    <property type="evidence" value="ECO:0007669"/>
    <property type="project" value="UniProtKB-KW"/>
</dbReference>
<dbReference type="PROSITE" id="PS00086">
    <property type="entry name" value="CYTOCHROME_P450"/>
    <property type="match status" value="1"/>
</dbReference>
<keyword evidence="6" id="KW-1133">Transmembrane helix</keyword>
<dbReference type="InterPro" id="IPR017972">
    <property type="entry name" value="Cyt_P450_CS"/>
</dbReference>
<dbReference type="Pfam" id="PF00067">
    <property type="entry name" value="p450"/>
    <property type="match status" value="1"/>
</dbReference>
<dbReference type="GO" id="GO:0005506">
    <property type="term" value="F:iron ion binding"/>
    <property type="evidence" value="ECO:0007669"/>
    <property type="project" value="InterPro"/>
</dbReference>
<keyword evidence="6" id="KW-0472">Membrane</keyword>
<dbReference type="PRINTS" id="PR00463">
    <property type="entry name" value="EP450I"/>
</dbReference>
<dbReference type="Gene3D" id="1.10.630.10">
    <property type="entry name" value="Cytochrome P450"/>
    <property type="match status" value="1"/>
</dbReference>
<name>A0A368RSY7_SETIT</name>
<keyword evidence="6" id="KW-0812">Transmembrane</keyword>
<feature type="binding site" description="axial binding residue" evidence="4">
    <location>
        <position position="470"/>
    </location>
    <ligand>
        <name>heme</name>
        <dbReference type="ChEBI" id="CHEBI:30413"/>
    </ligand>
    <ligandPart>
        <name>Fe</name>
        <dbReference type="ChEBI" id="CHEBI:18248"/>
    </ligandPart>
</feature>
<dbReference type="GO" id="GO:0020037">
    <property type="term" value="F:heme binding"/>
    <property type="evidence" value="ECO:0007669"/>
    <property type="project" value="InterPro"/>
</dbReference>
<evidence type="ECO:0000256" key="5">
    <source>
        <dbReference type="RuleBase" id="RU000461"/>
    </source>
</evidence>
<evidence type="ECO:0000256" key="3">
    <source>
        <dbReference type="ARBA" id="ARBA00023004"/>
    </source>
</evidence>
<dbReference type="PANTHER" id="PTHR47955:SF21">
    <property type="entry name" value="OS06G0642300 PROTEIN"/>
    <property type="match status" value="1"/>
</dbReference>
<gene>
    <name evidence="7" type="ORF">SETIT_7G073400v2</name>
</gene>
<dbReference type="STRING" id="4555.A0A368RSY7"/>
<evidence type="ECO:0000256" key="2">
    <source>
        <dbReference type="ARBA" id="ARBA00022723"/>
    </source>
</evidence>
<reference evidence="7" key="1">
    <citation type="journal article" date="2012" name="Nat. Biotechnol.">
        <title>Reference genome sequence of the model plant Setaria.</title>
        <authorList>
            <person name="Bennetzen J.L."/>
            <person name="Schmutz J."/>
            <person name="Wang H."/>
            <person name="Percifield R."/>
            <person name="Hawkins J."/>
            <person name="Pontaroli A.C."/>
            <person name="Estep M."/>
            <person name="Feng L."/>
            <person name="Vaughn J.N."/>
            <person name="Grimwood J."/>
            <person name="Jenkins J."/>
            <person name="Barry K."/>
            <person name="Lindquist E."/>
            <person name="Hellsten U."/>
            <person name="Deshpande S."/>
            <person name="Wang X."/>
            <person name="Wu X."/>
            <person name="Mitros T."/>
            <person name="Triplett J."/>
            <person name="Yang X."/>
            <person name="Ye C.Y."/>
            <person name="Mauro-Herrera M."/>
            <person name="Wang L."/>
            <person name="Li P."/>
            <person name="Sharma M."/>
            <person name="Sharma R."/>
            <person name="Ronald P.C."/>
            <person name="Panaud O."/>
            <person name="Kellogg E.A."/>
            <person name="Brutnell T.P."/>
            <person name="Doust A.N."/>
            <person name="Tuskan G.A."/>
            <person name="Rokhsar D."/>
            <person name="Devos K.M."/>
        </authorList>
    </citation>
    <scope>NUCLEOTIDE SEQUENCE [LARGE SCALE GENOMIC DNA]</scope>
    <source>
        <strain evidence="7">Yugu1</strain>
    </source>
</reference>
<sequence>MSFELEASAVAMEQVASYLCLILAALLLPLLFLKLSRRGGNGGGQRLPPGPSRLPLIGSLHHFLLSRSPLAHRTMADLARRHGAPLMYLRLGEVGLVVASSPAAAREVMRAHDTAFASRPWIPSMRPAMERGAVGLVFARHGPLWRQLRSVSVLELLSARRVRSFRRVREDEARRLVAAVAAAPAPGPGGEAVVNVGELLAALTTDVTVRAVIGDRFDRREEFARAVEEGGRLITRFSLGDLFPSSRLLRFLSRKAGQAMDLHRKMFELMDCAIRQHEERRAAVASAPDGTVKEEDEGILGVLLRIHKEGGLEVPLTMDIVKSLILDLFSGGSDTSGSTLEWAMSELMRNPRAMEKAQAEVRSKLHGKPSVIEDDLRDLNYLKLVIKETLRLHPVLPLLLPRECAEDREVMGYDVPKGATVLVNAWAIGRDPEYWDDADAFKPERFEDGKIDYKGTDFEFIPFGAGRRMCPGTLFAQAVMELALASLLYHFDWKLPGGMKPSELDMTEKMGMAVKRKDDLYLRPVVRVPVPPQSTDSTVSFYTS</sequence>
<keyword evidence="4 5" id="KW-0349">Heme</keyword>
<keyword evidence="2 4" id="KW-0479">Metal-binding</keyword>
<dbReference type="PANTHER" id="PTHR47955">
    <property type="entry name" value="CYTOCHROME P450 FAMILY 71 PROTEIN"/>
    <property type="match status" value="1"/>
</dbReference>
<evidence type="ECO:0000313" key="7">
    <source>
        <dbReference type="EMBL" id="RCV33302.1"/>
    </source>
</evidence>
<comment type="cofactor">
    <cofactor evidence="4">
        <name>heme</name>
        <dbReference type="ChEBI" id="CHEBI:30413"/>
    </cofactor>
</comment>
<dbReference type="CDD" id="cd11072">
    <property type="entry name" value="CYP71-like"/>
    <property type="match status" value="1"/>
</dbReference>
<feature type="transmembrane region" description="Helical" evidence="6">
    <location>
        <begin position="15"/>
        <end position="33"/>
    </location>
</feature>
<protein>
    <recommendedName>
        <fullName evidence="8">Cytochrome P450</fullName>
    </recommendedName>
</protein>
<dbReference type="AlphaFoldDB" id="A0A368RSY7"/>
<reference evidence="7" key="2">
    <citation type="submission" date="2015-07" db="EMBL/GenBank/DDBJ databases">
        <authorList>
            <person name="Noorani M."/>
        </authorList>
    </citation>
    <scope>NUCLEOTIDE SEQUENCE</scope>
    <source>
        <strain evidence="7">Yugu1</strain>
    </source>
</reference>
<dbReference type="InterPro" id="IPR001128">
    <property type="entry name" value="Cyt_P450"/>
</dbReference>
<proteinExistence type="inferred from homology"/>